<sequence>MTEDHSPRRSGIATYPSLKGRVALVTGGGSGIGAAIVRRFAEQGCRVAFFDIAEEASEALIAALAKDGLTAHFEKVDITRVDEIQAAIGRVRQALGPITILVNNAANDDRHKLDDVTSAYWDWAVSVNLKHQFFCAQAVHKDMAAAGGGAIINMSSISYLMGAADNDAYLSAKSAVIGLTRGLARELGPENIRVNSVLPGWIITERQRRLWLNADGEKRILERQCLKRQLDADDIARPVLFLASDEAGACTNQSFIVDGGWV</sequence>
<dbReference type="CDD" id="cd05233">
    <property type="entry name" value="SDR_c"/>
    <property type="match status" value="1"/>
</dbReference>
<dbReference type="EMBL" id="JAPKNK010000005">
    <property type="protein sequence ID" value="MCX5570145.1"/>
    <property type="molecule type" value="Genomic_DNA"/>
</dbReference>
<dbReference type="FunFam" id="3.40.50.720:FF:000084">
    <property type="entry name" value="Short-chain dehydrogenase reductase"/>
    <property type="match status" value="1"/>
</dbReference>
<dbReference type="RefSeq" id="WP_266339117.1">
    <property type="nucleotide sequence ID" value="NZ_JAPKNK010000005.1"/>
</dbReference>
<dbReference type="PRINTS" id="PR00081">
    <property type="entry name" value="GDHRDH"/>
</dbReference>
<dbReference type="Proteomes" id="UP001144805">
    <property type="component" value="Unassembled WGS sequence"/>
</dbReference>
<dbReference type="Pfam" id="PF13561">
    <property type="entry name" value="adh_short_C2"/>
    <property type="match status" value="1"/>
</dbReference>
<name>A0A9X3EC41_9HYPH</name>
<keyword evidence="4" id="KW-1185">Reference proteome</keyword>
<dbReference type="PRINTS" id="PR00080">
    <property type="entry name" value="SDRFAMILY"/>
</dbReference>
<evidence type="ECO:0000256" key="2">
    <source>
        <dbReference type="ARBA" id="ARBA00023002"/>
    </source>
</evidence>
<dbReference type="InterPro" id="IPR036291">
    <property type="entry name" value="NAD(P)-bd_dom_sf"/>
</dbReference>
<gene>
    <name evidence="3" type="ORF">OSH07_13150</name>
</gene>
<comment type="similarity">
    <text evidence="1">Belongs to the short-chain dehydrogenases/reductases (SDR) family.</text>
</comment>
<dbReference type="Gene3D" id="3.40.50.720">
    <property type="entry name" value="NAD(P)-binding Rossmann-like Domain"/>
    <property type="match status" value="1"/>
</dbReference>
<dbReference type="SUPFAM" id="SSF51735">
    <property type="entry name" value="NAD(P)-binding Rossmann-fold domains"/>
    <property type="match status" value="1"/>
</dbReference>
<protein>
    <submittedName>
        <fullName evidence="3">SDR family oxidoreductase</fullName>
    </submittedName>
</protein>
<organism evidence="3 4">
    <name type="scientific">Kaistia nematophila</name>
    <dbReference type="NCBI Taxonomy" id="2994654"/>
    <lineage>
        <taxon>Bacteria</taxon>
        <taxon>Pseudomonadati</taxon>
        <taxon>Pseudomonadota</taxon>
        <taxon>Alphaproteobacteria</taxon>
        <taxon>Hyphomicrobiales</taxon>
        <taxon>Kaistiaceae</taxon>
        <taxon>Kaistia</taxon>
    </lineage>
</organism>
<accession>A0A9X3EC41</accession>
<dbReference type="InterPro" id="IPR002347">
    <property type="entry name" value="SDR_fam"/>
</dbReference>
<keyword evidence="2" id="KW-0560">Oxidoreductase</keyword>
<dbReference type="AlphaFoldDB" id="A0A9X3EC41"/>
<proteinExistence type="inferred from homology"/>
<evidence type="ECO:0000313" key="3">
    <source>
        <dbReference type="EMBL" id="MCX5570145.1"/>
    </source>
</evidence>
<reference evidence="3" key="1">
    <citation type="submission" date="2022-11" db="EMBL/GenBank/DDBJ databases">
        <title>Biodiversity and phylogenetic relationships of bacteria.</title>
        <authorList>
            <person name="Machado R.A.R."/>
            <person name="Bhat A."/>
            <person name="Loulou A."/>
            <person name="Kallel S."/>
        </authorList>
    </citation>
    <scope>NUCLEOTIDE SEQUENCE</scope>
    <source>
        <strain evidence="3">K-TC2</strain>
    </source>
</reference>
<comment type="caution">
    <text evidence="3">The sequence shown here is derived from an EMBL/GenBank/DDBJ whole genome shotgun (WGS) entry which is preliminary data.</text>
</comment>
<evidence type="ECO:0000256" key="1">
    <source>
        <dbReference type="ARBA" id="ARBA00006484"/>
    </source>
</evidence>
<evidence type="ECO:0000313" key="4">
    <source>
        <dbReference type="Proteomes" id="UP001144805"/>
    </source>
</evidence>
<dbReference type="GO" id="GO:0016616">
    <property type="term" value="F:oxidoreductase activity, acting on the CH-OH group of donors, NAD or NADP as acceptor"/>
    <property type="evidence" value="ECO:0007669"/>
    <property type="project" value="TreeGrafter"/>
</dbReference>
<dbReference type="PANTHER" id="PTHR42760:SF133">
    <property type="entry name" value="3-OXOACYL-[ACYL-CARRIER-PROTEIN] REDUCTASE"/>
    <property type="match status" value="1"/>
</dbReference>
<dbReference type="PANTHER" id="PTHR42760">
    <property type="entry name" value="SHORT-CHAIN DEHYDROGENASES/REDUCTASES FAMILY MEMBER"/>
    <property type="match status" value="1"/>
</dbReference>